<evidence type="ECO:0000313" key="16">
    <source>
        <dbReference type="EMBL" id="KAJ1607223.1"/>
    </source>
</evidence>
<dbReference type="GO" id="GO:0005730">
    <property type="term" value="C:nucleolus"/>
    <property type="evidence" value="ECO:0007669"/>
    <property type="project" value="UniProtKB-SubCell"/>
</dbReference>
<evidence type="ECO:0000259" key="15">
    <source>
        <dbReference type="Pfam" id="PF13725"/>
    </source>
</evidence>
<evidence type="ECO:0000256" key="5">
    <source>
        <dbReference type="ARBA" id="ARBA00022741"/>
    </source>
</evidence>
<comment type="similarity">
    <text evidence="10">Belongs to the RNA cytidine acetyltransferase family. NAT10 subfamily.</text>
</comment>
<dbReference type="Gene3D" id="3.40.50.300">
    <property type="entry name" value="P-loop containing nucleotide triphosphate hydrolases"/>
    <property type="match status" value="1"/>
</dbReference>
<organism evidence="16">
    <name type="scientific">Cryptosporidium canis</name>
    <dbReference type="NCBI Taxonomy" id="195482"/>
    <lineage>
        <taxon>Eukaryota</taxon>
        <taxon>Sar</taxon>
        <taxon>Alveolata</taxon>
        <taxon>Apicomplexa</taxon>
        <taxon>Conoidasida</taxon>
        <taxon>Coccidia</taxon>
        <taxon>Eucoccidiorida</taxon>
        <taxon>Eimeriorina</taxon>
        <taxon>Cryptosporidiidae</taxon>
        <taxon>Cryptosporidium</taxon>
    </lineage>
</organism>
<feature type="binding site" evidence="10">
    <location>
        <position position="493"/>
    </location>
    <ligand>
        <name>ATP</name>
        <dbReference type="ChEBI" id="CHEBI:30616"/>
    </ligand>
</feature>
<dbReference type="InterPro" id="IPR032672">
    <property type="entry name" value="TmcA/NAT10/Kre33"/>
</dbReference>
<dbReference type="Gene3D" id="3.40.50.11040">
    <property type="match status" value="1"/>
</dbReference>
<dbReference type="Pfam" id="PF05127">
    <property type="entry name" value="NAT10_TcmA_helicase"/>
    <property type="match status" value="1"/>
</dbReference>
<keyword evidence="7 10" id="KW-0539">Nucleus</keyword>
<dbReference type="EC" id="2.3.1.-" evidence="10"/>
<feature type="domain" description="TcmA/NAT10 helicase" evidence="12">
    <location>
        <begin position="297"/>
        <end position="511"/>
    </location>
</feature>
<comment type="subcellular location">
    <subcellularLocation>
        <location evidence="1 10">Nucleus</location>
        <location evidence="1 10">Nucleolus</location>
    </subcellularLocation>
</comment>
<keyword evidence="8 10" id="KW-0012">Acyltransferase</keyword>
<dbReference type="InterPro" id="IPR013562">
    <property type="entry name" value="TmcA/NAT10_N"/>
</dbReference>
<dbReference type="Gene3D" id="3.40.630.30">
    <property type="match status" value="1"/>
</dbReference>
<feature type="binding site" evidence="10">
    <location>
        <begin position="668"/>
        <end position="670"/>
    </location>
    <ligand>
        <name>acetyl-CoA</name>
        <dbReference type="ChEBI" id="CHEBI:57288"/>
    </ligand>
</feature>
<keyword evidence="2 10" id="KW-0698">rRNA processing</keyword>
<evidence type="ECO:0000256" key="10">
    <source>
        <dbReference type="HAMAP-Rule" id="MF_03211"/>
    </source>
</evidence>
<dbReference type="GO" id="GO:0030686">
    <property type="term" value="C:90S preribosome"/>
    <property type="evidence" value="ECO:0007669"/>
    <property type="project" value="TreeGrafter"/>
</dbReference>
<feature type="domain" description="Possible tRNA binding" evidence="15">
    <location>
        <begin position="819"/>
        <end position="1014"/>
    </location>
</feature>
<gene>
    <name evidence="16" type="ORF">OJ253_2449</name>
</gene>
<evidence type="ECO:0000256" key="7">
    <source>
        <dbReference type="ARBA" id="ARBA00023242"/>
    </source>
</evidence>
<dbReference type="GO" id="GO:0000049">
    <property type="term" value="F:tRNA binding"/>
    <property type="evidence" value="ECO:0007669"/>
    <property type="project" value="TreeGrafter"/>
</dbReference>
<proteinExistence type="inferred from homology"/>
<dbReference type="Pfam" id="PF13725">
    <property type="entry name" value="tRNA_bind_2"/>
    <property type="match status" value="1"/>
</dbReference>
<dbReference type="Pfam" id="PF13718">
    <property type="entry name" value="GNAT_acetyltr_2"/>
    <property type="match status" value="1"/>
</dbReference>
<dbReference type="GO" id="GO:0005524">
    <property type="term" value="F:ATP binding"/>
    <property type="evidence" value="ECO:0007669"/>
    <property type="project" value="UniProtKB-UniRule"/>
</dbReference>
<comment type="function">
    <text evidence="10">RNA cytidine acetyltransferase with specificity toward both 18S rRNA and tRNAs. Catalyzes the formation of N(4)-acetylcytidine (ac4C) in 18S rRNA. Required for early nucleolar cleavages of precursor rRNA at sites A0, A1 and A2 during 18S rRNA synthesis. Catalyzes the formation of ac4C in serine and leucine tRNAs. Requires a tRNA-binding adapter protein for full tRNA acetyltransferase activity but not for 18S rRNA acetylation.</text>
</comment>
<feature type="binding site" evidence="10">
    <location>
        <begin position="302"/>
        <end position="311"/>
    </location>
    <ligand>
        <name>ATP</name>
        <dbReference type="ChEBI" id="CHEBI:30616"/>
    </ligand>
</feature>
<dbReference type="GO" id="GO:1990883">
    <property type="term" value="F:18S rRNA cytidine N-acetyltransferase activity"/>
    <property type="evidence" value="ECO:0007669"/>
    <property type="project" value="TreeGrafter"/>
</dbReference>
<dbReference type="Proteomes" id="UP001067231">
    <property type="component" value="Unassembled WGS sequence"/>
</dbReference>
<evidence type="ECO:0000259" key="13">
    <source>
        <dbReference type="Pfam" id="PF08351"/>
    </source>
</evidence>
<dbReference type="PANTHER" id="PTHR10925">
    <property type="entry name" value="N-ACETYLTRANSFERASE 10"/>
    <property type="match status" value="1"/>
</dbReference>
<evidence type="ECO:0000256" key="2">
    <source>
        <dbReference type="ARBA" id="ARBA00022552"/>
    </source>
</evidence>
<dbReference type="InterPro" id="IPR027992">
    <property type="entry name" value="tRNA_bind_dom"/>
</dbReference>
<keyword evidence="3 10" id="KW-0808">Transferase</keyword>
<dbReference type="InterPro" id="IPR033688">
    <property type="entry name" value="NAT10"/>
</dbReference>
<accession>A0A9D5DFC7</accession>
<feature type="binding site" evidence="10">
    <location>
        <begin position="675"/>
        <end position="681"/>
    </location>
    <ligand>
        <name>acetyl-CoA</name>
        <dbReference type="ChEBI" id="CHEBI:57288"/>
    </ligand>
</feature>
<dbReference type="Pfam" id="PF08351">
    <property type="entry name" value="TmcA_N"/>
    <property type="match status" value="1"/>
</dbReference>
<dbReference type="InterPro" id="IPR000182">
    <property type="entry name" value="GNAT_dom"/>
</dbReference>
<evidence type="ECO:0000256" key="3">
    <source>
        <dbReference type="ARBA" id="ARBA00022679"/>
    </source>
</evidence>
<reference evidence="16" key="1">
    <citation type="submission" date="2022-10" db="EMBL/GenBank/DDBJ databases">
        <title>Adaptive evolution leads to modifications in subtelomeric GC content in a zoonotic Cryptosporidium species.</title>
        <authorList>
            <person name="Li J."/>
            <person name="Feng Y."/>
            <person name="Xiao L."/>
        </authorList>
    </citation>
    <scope>NUCLEOTIDE SEQUENCE</scope>
    <source>
        <strain evidence="16">33844</strain>
    </source>
</reference>
<evidence type="ECO:0000259" key="14">
    <source>
        <dbReference type="Pfam" id="PF13718"/>
    </source>
</evidence>
<evidence type="ECO:0000256" key="9">
    <source>
        <dbReference type="ARBA" id="ARBA00068357"/>
    </source>
</evidence>
<dbReference type="EMBL" id="JAPCXC010000061">
    <property type="protein sequence ID" value="KAJ1607223.1"/>
    <property type="molecule type" value="Genomic_DNA"/>
</dbReference>
<evidence type="ECO:0000256" key="6">
    <source>
        <dbReference type="ARBA" id="ARBA00022840"/>
    </source>
</evidence>
<name>A0A9D5DFC7_9CRYT</name>
<dbReference type="PANTHER" id="PTHR10925:SF5">
    <property type="entry name" value="RNA CYTIDINE ACETYLTRANSFERASE"/>
    <property type="match status" value="1"/>
</dbReference>
<keyword evidence="6 10" id="KW-0067">ATP-binding</keyword>
<evidence type="ECO:0000259" key="12">
    <source>
        <dbReference type="Pfam" id="PF05127"/>
    </source>
</evidence>
<evidence type="ECO:0000256" key="8">
    <source>
        <dbReference type="ARBA" id="ARBA00023315"/>
    </source>
</evidence>
<dbReference type="GO" id="GO:1904812">
    <property type="term" value="P:rRNA acetylation involved in maturation of SSU-rRNA"/>
    <property type="evidence" value="ECO:0007669"/>
    <property type="project" value="InterPro"/>
</dbReference>
<evidence type="ECO:0000256" key="11">
    <source>
        <dbReference type="SAM" id="MobiDB-lite"/>
    </source>
</evidence>
<feature type="domain" description="N-acetyltransferase" evidence="14">
    <location>
        <begin position="567"/>
        <end position="815"/>
    </location>
</feature>
<keyword evidence="4 10" id="KW-0819">tRNA processing</keyword>
<comment type="catalytic activity">
    <reaction evidence="10">
        <text>a cytidine in 18S rRNA + acetyl-CoA + ATP + H2O = an N(4)-acetylcytidine in 18S rRNA + ADP + phosphate + CoA + H(+)</text>
        <dbReference type="Rhea" id="RHEA:51424"/>
        <dbReference type="Rhea" id="RHEA-COMP:13575"/>
        <dbReference type="Rhea" id="RHEA-COMP:13576"/>
        <dbReference type="ChEBI" id="CHEBI:15377"/>
        <dbReference type="ChEBI" id="CHEBI:15378"/>
        <dbReference type="ChEBI" id="CHEBI:30616"/>
        <dbReference type="ChEBI" id="CHEBI:43474"/>
        <dbReference type="ChEBI" id="CHEBI:57287"/>
        <dbReference type="ChEBI" id="CHEBI:57288"/>
        <dbReference type="ChEBI" id="CHEBI:74900"/>
        <dbReference type="ChEBI" id="CHEBI:82748"/>
        <dbReference type="ChEBI" id="CHEBI:456216"/>
    </reaction>
</comment>
<dbReference type="OrthoDB" id="10067491at2759"/>
<evidence type="ECO:0000256" key="4">
    <source>
        <dbReference type="ARBA" id="ARBA00022694"/>
    </source>
</evidence>
<dbReference type="FunFam" id="3.40.50.300:FF:002218">
    <property type="entry name" value="tRNA(Met) cytidine acetyltransferase TmcA"/>
    <property type="match status" value="1"/>
</dbReference>
<dbReference type="AlphaFoldDB" id="A0A9D5DFC7"/>
<comment type="caution">
    <text evidence="16">The sequence shown here is derived from an EMBL/GenBank/DDBJ whole genome shotgun (WGS) entry which is preliminary data.</text>
</comment>
<dbReference type="InterPro" id="IPR007807">
    <property type="entry name" value="TcmA/NAT10_helicase"/>
</dbReference>
<dbReference type="InterPro" id="IPR027417">
    <property type="entry name" value="P-loop_NTPase"/>
</dbReference>
<feature type="domain" description="TmcA/NAT10 N-terminal" evidence="13">
    <location>
        <begin position="7"/>
        <end position="202"/>
    </location>
</feature>
<dbReference type="HAMAP" id="MF_03211">
    <property type="entry name" value="RNA_acetyltr_Nat10"/>
    <property type="match status" value="1"/>
</dbReference>
<feature type="region of interest" description="Disordered" evidence="11">
    <location>
        <begin position="995"/>
        <end position="1063"/>
    </location>
</feature>
<protein>
    <recommendedName>
        <fullName evidence="9 10">RNA cytidine acetyltransferase</fullName>
        <ecNumber evidence="10">2.3.1.-</ecNumber>
    </recommendedName>
    <alternativeName>
        <fullName evidence="10">18S rRNA cytosine acetyltransferase</fullName>
    </alternativeName>
</protein>
<sequence length="1063" mass="117982">MKKLVDSRLKLLLEECKEKRVRCMFVIVGDNSRYQICNMYYILSNIHSKKSSVLWCYKKELGFSSHKKVRQKQRSKKAKQGKIDEQLEDPFELFVTNADIRYCYYKDSHSILGRTFGMCILQDFEAITPNILCRTIETVSGGGVICITLQTMSSLRNLYETVMDFHGKLKCNEDLFSGSIISRFIPRFILSLSSCNNCVVVDDELNVLPISSHILDMKASKKKETDSVDQGTEGANSTLSPVFVNIKTPEHLQLEENVKDTEIGKIISNCVTFDQAQTVLRMADIIIQKNMNAIVSLTAGRGRGKSAALGLSLACAVSQGFSNIFITAPSAENVLTVFEFIEIGLRSLGYLEHKHFELIRSKTIDSRVGGDFSHSVSRLIRVNIFRDHRQTIQYIKPEDFQLVSQAEIVVMDEAAAIPLPIVKKFLGNHLFIFSSTINGYEGTGRALSLKLINDLKKKSLNNGGGILAGSGKGIQSSFSGSTFSELTLDEPIRYGRNDPIESWLHTLLCLDATNPPPLFVGDEIPRDIGSSNSLSKTLAPPSLCTLYHVDRDALFSYHSASEKFLHNLMSLFISSHYKNTPNDLMLLSDAPTHRIFVLLPPFDPNTRVIPPILVAIQVAVEGSITSEHIKASLSRGLRPSGDLIPWTLCNHLARDDFGRLTGLRVVRIATHPSAQRMGYGTYAIKQLISKLETLHESKEQPSFDPTQHIQMGDLPKSQVKIRKEIIPSVASVSGSSDLRSEKLERAKDIPPLLEPVEDLQYILKDSERIDYIGTAFGITSELLKFWSKLGFLPVYIRQNVSEVTGEHSAILLKSIGECWLSCFVQDFSFRTIQYVSSPQFRHMPVTLALTLATSYKSFISKQGSGSSETSSTSQGSVQMKPSLTESNIHCFLTDNDCLRLSRYARQMADYSSISDLVPVISQLYFENRLSNISISFLQSAVLLGLGSQRKSIDELASELSTPSTQLLALFNKAIYKINSHVHSLYLAVNSREGLGDEEAPHNEGSQKASEAVSPISKVNDQGTDLSMAVGSADGNRSPGSKRGFELNGNKNKKMRKQGSGSLN</sequence>
<evidence type="ECO:0000256" key="1">
    <source>
        <dbReference type="ARBA" id="ARBA00004604"/>
    </source>
</evidence>
<dbReference type="GO" id="GO:0051391">
    <property type="term" value="P:tRNA acetylation"/>
    <property type="evidence" value="ECO:0007669"/>
    <property type="project" value="UniProtKB-UniRule"/>
</dbReference>
<keyword evidence="5 10" id="KW-0547">Nucleotide-binding</keyword>
<comment type="catalytic activity">
    <reaction evidence="10">
        <text>a cytidine in tRNA + acetyl-CoA + ATP + H2O = an N(4)-acetylcytidine in tRNA + ADP + phosphate + CoA + H(+)</text>
        <dbReference type="Rhea" id="RHEA:53876"/>
        <dbReference type="Rhea" id="RHEA-COMP:13670"/>
        <dbReference type="Rhea" id="RHEA-COMP:13671"/>
        <dbReference type="ChEBI" id="CHEBI:15377"/>
        <dbReference type="ChEBI" id="CHEBI:15378"/>
        <dbReference type="ChEBI" id="CHEBI:30616"/>
        <dbReference type="ChEBI" id="CHEBI:43474"/>
        <dbReference type="ChEBI" id="CHEBI:57287"/>
        <dbReference type="ChEBI" id="CHEBI:57288"/>
        <dbReference type="ChEBI" id="CHEBI:74900"/>
        <dbReference type="ChEBI" id="CHEBI:82748"/>
        <dbReference type="ChEBI" id="CHEBI:456216"/>
    </reaction>
</comment>
<feature type="binding site" evidence="10">
    <location>
        <position position="788"/>
    </location>
    <ligand>
        <name>acetyl-CoA</name>
        <dbReference type="ChEBI" id="CHEBI:57288"/>
    </ligand>
</feature>